<sequence length="197" mass="22539">MNRIHAASLLLLALLISCQPTNKKLVDVDGNQYEVIQLDGVEWMAENLKVTHDREGNEIQYFIPDGDSTNIVTYGLLYDFENACKVCPEGWRLPTNEEWETLFNFSGDTNASNYKDTNFWKEAQNTNSTQFSARPTGIGNNQEHPNNFGENTLFWSSSIEDEHFIWTYILEKGKNNVRKASQHPTYAFSVRCVKASD</sequence>
<dbReference type="InterPro" id="IPR011871">
    <property type="entry name" value="Fib_succ_major"/>
</dbReference>
<proteinExistence type="predicted"/>
<dbReference type="Proteomes" id="UP000198393">
    <property type="component" value="Unassembled WGS sequence"/>
</dbReference>
<dbReference type="AlphaFoldDB" id="A0A239HH66"/>
<dbReference type="NCBIfam" id="TIGR02145">
    <property type="entry name" value="Fib_succ_major"/>
    <property type="match status" value="1"/>
</dbReference>
<organism evidence="2 3">
    <name type="scientific">Ekhidna lutea</name>
    <dbReference type="NCBI Taxonomy" id="447679"/>
    <lineage>
        <taxon>Bacteria</taxon>
        <taxon>Pseudomonadati</taxon>
        <taxon>Bacteroidota</taxon>
        <taxon>Cytophagia</taxon>
        <taxon>Cytophagales</taxon>
        <taxon>Reichenbachiellaceae</taxon>
        <taxon>Ekhidna</taxon>
    </lineage>
</organism>
<protein>
    <submittedName>
        <fullName evidence="2">Major paralogous domain-containing protein</fullName>
    </submittedName>
</protein>
<evidence type="ECO:0000259" key="1">
    <source>
        <dbReference type="Pfam" id="PF09603"/>
    </source>
</evidence>
<dbReference type="RefSeq" id="WP_089356049.1">
    <property type="nucleotide sequence ID" value="NZ_FZPD01000002.1"/>
</dbReference>
<evidence type="ECO:0000313" key="3">
    <source>
        <dbReference type="Proteomes" id="UP000198393"/>
    </source>
</evidence>
<gene>
    <name evidence="2" type="ORF">SAMN05421640_1304</name>
</gene>
<keyword evidence="3" id="KW-1185">Reference proteome</keyword>
<reference evidence="2 3" key="1">
    <citation type="submission" date="2017-06" db="EMBL/GenBank/DDBJ databases">
        <authorList>
            <person name="Kim H.J."/>
            <person name="Triplett B.A."/>
        </authorList>
    </citation>
    <scope>NUCLEOTIDE SEQUENCE [LARGE SCALE GENOMIC DNA]</scope>
    <source>
        <strain evidence="2 3">DSM 19307</strain>
    </source>
</reference>
<dbReference type="OrthoDB" id="9805760at2"/>
<accession>A0A239HH66</accession>
<evidence type="ECO:0000313" key="2">
    <source>
        <dbReference type="EMBL" id="SNS80485.1"/>
    </source>
</evidence>
<dbReference type="EMBL" id="FZPD01000002">
    <property type="protein sequence ID" value="SNS80485.1"/>
    <property type="molecule type" value="Genomic_DNA"/>
</dbReference>
<feature type="domain" description="Fibrobacter succinogenes major paralogous" evidence="1">
    <location>
        <begin position="40"/>
        <end position="194"/>
    </location>
</feature>
<dbReference type="Pfam" id="PF09603">
    <property type="entry name" value="Fib_succ_major"/>
    <property type="match status" value="1"/>
</dbReference>
<dbReference type="PROSITE" id="PS51257">
    <property type="entry name" value="PROKAR_LIPOPROTEIN"/>
    <property type="match status" value="1"/>
</dbReference>
<name>A0A239HH66_EKHLU</name>